<dbReference type="Gene3D" id="1.10.12.10">
    <property type="entry name" value="Lyase 2-enoyl-coa Hydratase, Chain A, domain 2"/>
    <property type="match status" value="1"/>
</dbReference>
<dbReference type="KEGG" id="kmn:HW532_10560"/>
<dbReference type="Gene3D" id="3.90.226.10">
    <property type="entry name" value="2-enoyl-CoA Hydratase, Chain A, domain 1"/>
    <property type="match status" value="1"/>
</dbReference>
<protein>
    <submittedName>
        <fullName evidence="2">Enoyl-CoA hydratase/isomerase family protein</fullName>
    </submittedName>
</protein>
<proteinExistence type="inferred from homology"/>
<dbReference type="Proteomes" id="UP000593594">
    <property type="component" value="Chromosome"/>
</dbReference>
<sequence length="265" mass="27666">MAQTTSQSGETTILVERYGAVAVLTLNEPAKRNALSLRLREALHDELEAVLADPSVRVIVLTGAEGCFCAGGDLSSMGDLDGPGGRARLKRAHRLVRQLVRGEKPVIAAVEGYAVGAGLSLAAACDLVITARDAHYAGGFAKVGLMPDLGALWTVPARAGTGATRRIFFLGETLDGEEAERVGLADQVVEPGHALEEALRAADRLVAAAPLAIAMAKATLARAPQGLDALLDGEADGQAVLFTTEDFHEGVTAFLEKRKATFSGR</sequence>
<dbReference type="AlphaFoldDB" id="A0A7S8C4A6"/>
<dbReference type="InterPro" id="IPR014748">
    <property type="entry name" value="Enoyl-CoA_hydra_C"/>
</dbReference>
<keyword evidence="3" id="KW-1185">Reference proteome</keyword>
<accession>A0A7S8C4A6</accession>
<reference evidence="2 3" key="1">
    <citation type="submission" date="2020-06" db="EMBL/GenBank/DDBJ databases">
        <title>Genome sequence of 2 isolates from Red Sea Mangroves.</title>
        <authorList>
            <person name="Sefrji F."/>
            <person name="Michoud G."/>
            <person name="Merlino G."/>
            <person name="Daffonchio D."/>
        </authorList>
    </citation>
    <scope>NUCLEOTIDE SEQUENCE [LARGE SCALE GENOMIC DNA]</scope>
    <source>
        <strain evidence="2 3">R1DC25</strain>
    </source>
</reference>
<dbReference type="SUPFAM" id="SSF52096">
    <property type="entry name" value="ClpP/crotonase"/>
    <property type="match status" value="1"/>
</dbReference>
<dbReference type="Pfam" id="PF00378">
    <property type="entry name" value="ECH_1"/>
    <property type="match status" value="1"/>
</dbReference>
<dbReference type="PANTHER" id="PTHR43459:SF1">
    <property type="entry name" value="EG:BACN32G11.4 PROTEIN"/>
    <property type="match status" value="1"/>
</dbReference>
<dbReference type="GO" id="GO:0016853">
    <property type="term" value="F:isomerase activity"/>
    <property type="evidence" value="ECO:0007669"/>
    <property type="project" value="UniProtKB-KW"/>
</dbReference>
<evidence type="ECO:0000313" key="3">
    <source>
        <dbReference type="Proteomes" id="UP000593594"/>
    </source>
</evidence>
<organism evidence="2 3">
    <name type="scientific">Kaustia mangrovi</name>
    <dbReference type="NCBI Taxonomy" id="2593653"/>
    <lineage>
        <taxon>Bacteria</taxon>
        <taxon>Pseudomonadati</taxon>
        <taxon>Pseudomonadota</taxon>
        <taxon>Alphaproteobacteria</taxon>
        <taxon>Hyphomicrobiales</taxon>
        <taxon>Parvibaculaceae</taxon>
        <taxon>Kaustia</taxon>
    </lineage>
</organism>
<dbReference type="InterPro" id="IPR029045">
    <property type="entry name" value="ClpP/crotonase-like_dom_sf"/>
</dbReference>
<keyword evidence="2" id="KW-0413">Isomerase</keyword>
<comment type="similarity">
    <text evidence="1">Belongs to the enoyl-CoA hydratase/isomerase family.</text>
</comment>
<evidence type="ECO:0000313" key="2">
    <source>
        <dbReference type="EMBL" id="QPC43091.1"/>
    </source>
</evidence>
<name>A0A7S8C4A6_9HYPH</name>
<dbReference type="InterPro" id="IPR001753">
    <property type="entry name" value="Enoyl-CoA_hydra/iso"/>
</dbReference>
<gene>
    <name evidence="2" type="ORF">HW532_10560</name>
</gene>
<evidence type="ECO:0000256" key="1">
    <source>
        <dbReference type="ARBA" id="ARBA00005254"/>
    </source>
</evidence>
<dbReference type="CDD" id="cd06558">
    <property type="entry name" value="crotonase-like"/>
    <property type="match status" value="1"/>
</dbReference>
<dbReference type="EMBL" id="CP058214">
    <property type="protein sequence ID" value="QPC43091.1"/>
    <property type="molecule type" value="Genomic_DNA"/>
</dbReference>
<dbReference type="PANTHER" id="PTHR43459">
    <property type="entry name" value="ENOYL-COA HYDRATASE"/>
    <property type="match status" value="1"/>
</dbReference>
<dbReference type="RefSeq" id="WP_213164331.1">
    <property type="nucleotide sequence ID" value="NZ_CP058214.1"/>
</dbReference>